<organism evidence="1 2">
    <name type="scientific">Desmophyllum pertusum</name>
    <dbReference type="NCBI Taxonomy" id="174260"/>
    <lineage>
        <taxon>Eukaryota</taxon>
        <taxon>Metazoa</taxon>
        <taxon>Cnidaria</taxon>
        <taxon>Anthozoa</taxon>
        <taxon>Hexacorallia</taxon>
        <taxon>Scleractinia</taxon>
        <taxon>Caryophylliina</taxon>
        <taxon>Caryophylliidae</taxon>
        <taxon>Desmophyllum</taxon>
    </lineage>
</organism>
<evidence type="ECO:0000313" key="2">
    <source>
        <dbReference type="Proteomes" id="UP001163046"/>
    </source>
</evidence>
<dbReference type="EMBL" id="MU826372">
    <property type="protein sequence ID" value="KAJ7377774.1"/>
    <property type="molecule type" value="Genomic_DNA"/>
</dbReference>
<comment type="caution">
    <text evidence="1">The sequence shown here is derived from an EMBL/GenBank/DDBJ whole genome shotgun (WGS) entry which is preliminary data.</text>
</comment>
<sequence>MEPEYIFEGHVQGQQRENGSNIYIDFLHSVRNGTEEEVRKCLLRLSSDDTGRRAAIEEENDEDDLSQKQKLLEALENKDVGTTVDQDTLATHCTLAWNGCGGITLKAEKHRVHPTKQREKESKFEDVIEAALDDAYLLEKIALYEHHYSRDEYTRRALECEKFAADVVEGSNLGQLHEIMDIKGNGCLLLEKPKDFNQSLSLLKLAADKERKRFVSSPKMPIHPQRDHLL</sequence>
<evidence type="ECO:0000313" key="1">
    <source>
        <dbReference type="EMBL" id="KAJ7377774.1"/>
    </source>
</evidence>
<dbReference type="AlphaFoldDB" id="A0A9X0CY68"/>
<accession>A0A9X0CY68</accession>
<reference evidence="1" key="1">
    <citation type="submission" date="2023-01" db="EMBL/GenBank/DDBJ databases">
        <title>Genome assembly of the deep-sea coral Lophelia pertusa.</title>
        <authorList>
            <person name="Herrera S."/>
            <person name="Cordes E."/>
        </authorList>
    </citation>
    <scope>NUCLEOTIDE SEQUENCE</scope>
    <source>
        <strain evidence="1">USNM1676648</strain>
        <tissue evidence="1">Polyp</tissue>
    </source>
</reference>
<keyword evidence="2" id="KW-1185">Reference proteome</keyword>
<gene>
    <name evidence="1" type="ORF">OS493_026341</name>
</gene>
<protein>
    <submittedName>
        <fullName evidence="1">Uncharacterized protein</fullName>
    </submittedName>
</protein>
<proteinExistence type="predicted"/>
<name>A0A9X0CY68_9CNID</name>
<dbReference type="Proteomes" id="UP001163046">
    <property type="component" value="Unassembled WGS sequence"/>
</dbReference>